<dbReference type="PANTHER" id="PTHR43133">
    <property type="entry name" value="RNA POLYMERASE ECF-TYPE SIGMA FACTO"/>
    <property type="match status" value="1"/>
</dbReference>
<reference evidence="5" key="1">
    <citation type="submission" date="2023-07" db="EMBL/GenBank/DDBJ databases">
        <title>Two novel species in the genus Flavivirga.</title>
        <authorList>
            <person name="Kwon K."/>
        </authorList>
    </citation>
    <scope>NUCLEOTIDE SEQUENCE</scope>
    <source>
        <strain evidence="5">KACC 14157</strain>
    </source>
</reference>
<evidence type="ECO:0000313" key="6">
    <source>
        <dbReference type="Proteomes" id="UP001176891"/>
    </source>
</evidence>
<proteinExistence type="predicted"/>
<dbReference type="PANTHER" id="PTHR43133:SF62">
    <property type="entry name" value="RNA POLYMERASE SIGMA FACTOR SIGZ"/>
    <property type="match status" value="1"/>
</dbReference>
<keyword evidence="1" id="KW-0805">Transcription regulation</keyword>
<evidence type="ECO:0000256" key="1">
    <source>
        <dbReference type="ARBA" id="ARBA00023015"/>
    </source>
</evidence>
<keyword evidence="3" id="KW-0804">Transcription</keyword>
<feature type="domain" description="RNA polymerase sigma-70 region 2" evidence="4">
    <location>
        <begin position="23"/>
        <end position="88"/>
    </location>
</feature>
<dbReference type="InterPro" id="IPR014284">
    <property type="entry name" value="RNA_pol_sigma-70_dom"/>
</dbReference>
<dbReference type="NCBIfam" id="TIGR02937">
    <property type="entry name" value="sigma70-ECF"/>
    <property type="match status" value="1"/>
</dbReference>
<sequence>MKDKEIIERLKNGDESGLKHLYRHQKMIKSWINKNNGNGEDAEDLFQNAILVFYKKVMSGDYEYKSKISTYLFSICQRQWLNELNRRKSKEQTTEDFMKFDKGVYEKPMEDGSNEKLIGYITEQLNKLGEPCKSLLEASIYLQVSMKDIASKYNYKNAHSARQQKLRCLQRLRGGMNNGIIQQLR</sequence>
<gene>
    <name evidence="5" type="ORF">Q4Q39_02425</name>
</gene>
<keyword evidence="6" id="KW-1185">Reference proteome</keyword>
<dbReference type="Gene3D" id="1.10.1740.10">
    <property type="match status" value="1"/>
</dbReference>
<dbReference type="EMBL" id="JAUOEM010000001">
    <property type="protein sequence ID" value="MDO5986249.1"/>
    <property type="molecule type" value="Genomic_DNA"/>
</dbReference>
<dbReference type="InterPro" id="IPR039425">
    <property type="entry name" value="RNA_pol_sigma-70-like"/>
</dbReference>
<evidence type="ECO:0000259" key="4">
    <source>
        <dbReference type="Pfam" id="PF04542"/>
    </source>
</evidence>
<dbReference type="InterPro" id="IPR007627">
    <property type="entry name" value="RNA_pol_sigma70_r2"/>
</dbReference>
<keyword evidence="2" id="KW-0731">Sigma factor</keyword>
<name>A0ABT8WX37_9FLAO</name>
<dbReference type="RefSeq" id="WP_303280770.1">
    <property type="nucleotide sequence ID" value="NZ_BAABCZ010000016.1"/>
</dbReference>
<dbReference type="Proteomes" id="UP001176891">
    <property type="component" value="Unassembled WGS sequence"/>
</dbReference>
<evidence type="ECO:0000256" key="2">
    <source>
        <dbReference type="ARBA" id="ARBA00023082"/>
    </source>
</evidence>
<dbReference type="SUPFAM" id="SSF88946">
    <property type="entry name" value="Sigma2 domain of RNA polymerase sigma factors"/>
    <property type="match status" value="1"/>
</dbReference>
<protein>
    <submittedName>
        <fullName evidence="5">Sigma-70 family RNA polymerase sigma factor</fullName>
    </submittedName>
</protein>
<evidence type="ECO:0000313" key="5">
    <source>
        <dbReference type="EMBL" id="MDO5986249.1"/>
    </source>
</evidence>
<dbReference type="Pfam" id="PF04542">
    <property type="entry name" value="Sigma70_r2"/>
    <property type="match status" value="1"/>
</dbReference>
<accession>A0ABT8WX37</accession>
<organism evidence="5 6">
    <name type="scientific">Flavivirga amylovorans</name>
    <dbReference type="NCBI Taxonomy" id="870486"/>
    <lineage>
        <taxon>Bacteria</taxon>
        <taxon>Pseudomonadati</taxon>
        <taxon>Bacteroidota</taxon>
        <taxon>Flavobacteriia</taxon>
        <taxon>Flavobacteriales</taxon>
        <taxon>Flavobacteriaceae</taxon>
        <taxon>Flavivirga</taxon>
    </lineage>
</organism>
<evidence type="ECO:0000256" key="3">
    <source>
        <dbReference type="ARBA" id="ARBA00023163"/>
    </source>
</evidence>
<dbReference type="InterPro" id="IPR013325">
    <property type="entry name" value="RNA_pol_sigma_r2"/>
</dbReference>
<comment type="caution">
    <text evidence="5">The sequence shown here is derived from an EMBL/GenBank/DDBJ whole genome shotgun (WGS) entry which is preliminary data.</text>
</comment>